<reference evidence="10" key="1">
    <citation type="submission" date="2021-04" db="EMBL/GenBank/DDBJ databases">
        <title>First draft genome resource for Brassicaceae pathogens Fusarium oxysporum f. sp. raphani and Fusarium oxysporum f. sp. rapae.</title>
        <authorList>
            <person name="Asai S."/>
        </authorList>
    </citation>
    <scope>NUCLEOTIDE SEQUENCE</scope>
    <source>
        <strain evidence="10">Tf1208</strain>
    </source>
</reference>
<protein>
    <submittedName>
        <fullName evidence="10">Pyrimidine pathway regulatory protein 1</fullName>
    </submittedName>
</protein>
<dbReference type="InterPro" id="IPR007219">
    <property type="entry name" value="XnlR_reg_dom"/>
</dbReference>
<comment type="caution">
    <text evidence="10">The sequence shown here is derived from an EMBL/GenBank/DDBJ whole genome shotgun (WGS) entry which is preliminary data.</text>
</comment>
<gene>
    <name evidence="10" type="primary">PPR1-1</name>
    <name evidence="10" type="ORF">Forpe1208_v003656</name>
</gene>
<keyword evidence="2" id="KW-0479">Metal-binding</keyword>
<dbReference type="SMART" id="SM00906">
    <property type="entry name" value="Fungal_trans"/>
    <property type="match status" value="1"/>
</dbReference>
<dbReference type="EMBL" id="JAELUQ010000003">
    <property type="protein sequence ID" value="KAG7416897.1"/>
    <property type="molecule type" value="Genomic_DNA"/>
</dbReference>
<keyword evidence="4" id="KW-0805">Transcription regulation</keyword>
<dbReference type="Proteomes" id="UP000694050">
    <property type="component" value="Unassembled WGS sequence"/>
</dbReference>
<accession>A0A8J5PDC8</accession>
<sequence>MAALDERISRIEQMTQRSGSRNDPGESDNSQVHVQERPGLDATAASPSILVDSSLLSRSTPAMALLAAFAAPVSEIGSPSITLDATQRGCPQGDLEAMIDTAAEETLFSIYNDKVQWRYPFLRLHRLRNRHERPSEPCTLFFISMIYSISLLLGRSGPNLFSGLKQEDFYSKAVTQYLSYVFKQPDQLLYIQAYLIIAMHAIYSPSTERIITITSAAMRYCVMAQLHCGAAEPAPVDVAARIRIQLRRRVFWCAYKLDRTVTGTYHLPMSIPDSQISVKMYAYIDDMELDDRCNNAFPDEVQGVSRFTDVSAALHVVYCRQIQSEILNSTLHRDYSDHLDRNDGWRLRVLEKLNRWRSLWDRYADTPSQNLAGSDWINMMYSYSLSMLYQPTKTSVYYSAGTWTIKACVQACLIFRKFQKDTTVTDLWLGLIVEFKCGVSLLYTFFATPPQIRPAVYEHPDVPEAVRACSITLTLVAERWPQARCIRDTFDILAREVPLFEHALARTAPTGRRVRPEARDNLLSLIQQIEPIVVHRDTLRMIREIATDDFPFHDQAPQAPVIDRPIGTSQENGYDSSSQQLEIAVDFFQPLKPSALQMDAAGPGLQSIGDSSIEFPAYFDLTDYL</sequence>
<name>A0A8J5PDC8_FUSOX</name>
<feature type="compositionally biased region" description="Polar residues" evidence="8">
    <location>
        <begin position="12"/>
        <end position="32"/>
    </location>
</feature>
<evidence type="ECO:0000256" key="3">
    <source>
        <dbReference type="ARBA" id="ARBA00022833"/>
    </source>
</evidence>
<dbReference type="GO" id="GO:0005634">
    <property type="term" value="C:nucleus"/>
    <property type="evidence" value="ECO:0007669"/>
    <property type="project" value="UniProtKB-SubCell"/>
</dbReference>
<proteinExistence type="predicted"/>
<keyword evidence="6" id="KW-0804">Transcription</keyword>
<evidence type="ECO:0000256" key="5">
    <source>
        <dbReference type="ARBA" id="ARBA00023125"/>
    </source>
</evidence>
<dbReference type="GO" id="GO:0043565">
    <property type="term" value="F:sequence-specific DNA binding"/>
    <property type="evidence" value="ECO:0007669"/>
    <property type="project" value="TreeGrafter"/>
</dbReference>
<evidence type="ECO:0000259" key="9">
    <source>
        <dbReference type="SMART" id="SM00906"/>
    </source>
</evidence>
<evidence type="ECO:0000256" key="4">
    <source>
        <dbReference type="ARBA" id="ARBA00023015"/>
    </source>
</evidence>
<dbReference type="Pfam" id="PF04082">
    <property type="entry name" value="Fungal_trans"/>
    <property type="match status" value="1"/>
</dbReference>
<evidence type="ECO:0000313" key="11">
    <source>
        <dbReference type="Proteomes" id="UP000694050"/>
    </source>
</evidence>
<feature type="region of interest" description="Disordered" evidence="8">
    <location>
        <begin position="1"/>
        <end position="32"/>
    </location>
</feature>
<keyword evidence="7" id="KW-0539">Nucleus</keyword>
<feature type="domain" description="Xylanolytic transcriptional activator regulatory" evidence="9">
    <location>
        <begin position="210"/>
        <end position="287"/>
    </location>
</feature>
<keyword evidence="3" id="KW-0862">Zinc</keyword>
<evidence type="ECO:0000256" key="7">
    <source>
        <dbReference type="ARBA" id="ARBA00023242"/>
    </source>
</evidence>
<dbReference type="GO" id="GO:0045944">
    <property type="term" value="P:positive regulation of transcription by RNA polymerase II"/>
    <property type="evidence" value="ECO:0007669"/>
    <property type="project" value="TreeGrafter"/>
</dbReference>
<dbReference type="CDD" id="cd12148">
    <property type="entry name" value="fungal_TF_MHR"/>
    <property type="match status" value="1"/>
</dbReference>
<evidence type="ECO:0000256" key="2">
    <source>
        <dbReference type="ARBA" id="ARBA00022723"/>
    </source>
</evidence>
<comment type="subcellular location">
    <subcellularLocation>
        <location evidence="1">Nucleus</location>
    </subcellularLocation>
</comment>
<dbReference type="InterPro" id="IPR052202">
    <property type="entry name" value="Yeast_MetPath_Reg"/>
</dbReference>
<organism evidence="10 11">
    <name type="scientific">Fusarium oxysporum f. sp. rapae</name>
    <dbReference type="NCBI Taxonomy" id="485398"/>
    <lineage>
        <taxon>Eukaryota</taxon>
        <taxon>Fungi</taxon>
        <taxon>Dikarya</taxon>
        <taxon>Ascomycota</taxon>
        <taxon>Pezizomycotina</taxon>
        <taxon>Sordariomycetes</taxon>
        <taxon>Hypocreomycetidae</taxon>
        <taxon>Hypocreales</taxon>
        <taxon>Nectriaceae</taxon>
        <taxon>Fusarium</taxon>
        <taxon>Fusarium oxysporum species complex</taxon>
    </lineage>
</organism>
<dbReference type="GO" id="GO:0000981">
    <property type="term" value="F:DNA-binding transcription factor activity, RNA polymerase II-specific"/>
    <property type="evidence" value="ECO:0007669"/>
    <property type="project" value="TreeGrafter"/>
</dbReference>
<evidence type="ECO:0000256" key="6">
    <source>
        <dbReference type="ARBA" id="ARBA00023163"/>
    </source>
</evidence>
<dbReference type="PANTHER" id="PTHR47782">
    <property type="entry name" value="ZN(II)2CYS6 TRANSCRIPTION FACTOR (EUROFUNG)-RELATED"/>
    <property type="match status" value="1"/>
</dbReference>
<dbReference type="PANTHER" id="PTHR47782:SF12">
    <property type="entry name" value="ZN(II)2CYS6 TRANSCRIPTION FACTOR (EUROFUNG)"/>
    <property type="match status" value="1"/>
</dbReference>
<dbReference type="AlphaFoldDB" id="A0A8J5PDC8"/>
<dbReference type="GO" id="GO:0008270">
    <property type="term" value="F:zinc ion binding"/>
    <property type="evidence" value="ECO:0007669"/>
    <property type="project" value="InterPro"/>
</dbReference>
<evidence type="ECO:0000256" key="1">
    <source>
        <dbReference type="ARBA" id="ARBA00004123"/>
    </source>
</evidence>
<dbReference type="GO" id="GO:0006351">
    <property type="term" value="P:DNA-templated transcription"/>
    <property type="evidence" value="ECO:0007669"/>
    <property type="project" value="InterPro"/>
</dbReference>
<evidence type="ECO:0000313" key="10">
    <source>
        <dbReference type="EMBL" id="KAG7416897.1"/>
    </source>
</evidence>
<feature type="compositionally biased region" description="Basic and acidic residues" evidence="8">
    <location>
        <begin position="1"/>
        <end position="10"/>
    </location>
</feature>
<keyword evidence="5" id="KW-0238">DNA-binding</keyword>
<evidence type="ECO:0000256" key="8">
    <source>
        <dbReference type="SAM" id="MobiDB-lite"/>
    </source>
</evidence>